<dbReference type="GO" id="GO:0005230">
    <property type="term" value="F:extracellular ligand-gated monoatomic ion channel activity"/>
    <property type="evidence" value="ECO:0007669"/>
    <property type="project" value="InterPro"/>
</dbReference>
<dbReference type="PROSITE" id="PS00236">
    <property type="entry name" value="NEUROTR_ION_CHANNEL"/>
    <property type="match status" value="1"/>
</dbReference>
<gene>
    <name evidence="16" type="ORF">Pmani_039810</name>
</gene>
<keyword evidence="10" id="KW-0407">Ion channel</keyword>
<feature type="transmembrane region" description="Helical" evidence="13">
    <location>
        <begin position="350"/>
        <end position="371"/>
    </location>
</feature>
<dbReference type="Pfam" id="PF02932">
    <property type="entry name" value="Neur_chan_memb"/>
    <property type="match status" value="1"/>
</dbReference>
<feature type="region of interest" description="Disordered" evidence="12">
    <location>
        <begin position="374"/>
        <end position="397"/>
    </location>
</feature>
<dbReference type="InterPro" id="IPR038050">
    <property type="entry name" value="Neuro_actylchol_rec"/>
</dbReference>
<sequence length="768" mass="85099">TFSVESFVTYRWKDWRLRWQLRQPGLNPCWNPEPANITQPLNFSQICNASYTAKISRCESQNTTHGTKIIQPLNILNEIWQPDAFFKNGIRSSIHKDWVTNEYLAFYDNDGHIGLFSRMSITLMCHFDFHDYPHDQQKCEMLIQSLSYKSDELQFVWCNHMAPPTSKLDQDIFSLPHFTLAEYKHEECNEEYPCVRAVFVLVRHPDFHILHTYVPTVLIVTLSWMSFWIAPDATPARVTLGVTSILTMATQYSQSTKNLPPVSYIKSLDIWMITCMVYVFAALLEFAIVYHVHYRRSQAELLSPTPQSNGPVNPVSQGLGGLAGPRIQRVLKAWREFWKGDTAIDEASRVLFPVTYFSFVVGSLVVCRGLMSTPTPSNSAPPHPQCPPPLRHASPRPPLLRLTPSMTSGLSSITLPQQARTIQVEVKIMMGEGREVWLVPSHVNQQLCTKVYLNPVPSDRFTSTNSRKLARLEMEHYLRRTEVGLVQSPMTVVVQASPTTTTTGTATTHTYGMGNTTTTPTLKQVSAIDLERLLKGDLMTMNLTLNDLLLPPSQPYYQYRGVVGESSSSSSSSGVYEGDNVVMLSNGATIHNHSNLRNIRQISTTTNTNTPSPPPANTTPTPPPANTTPPPATTANSSGGGGNVASKFVNYATNLAKKAAKTAEDAKETVKEGATKAVNATKEAVKDPRETVKDAKETVKDAATKAVNATKEAVNDARETVKDAKEKVKEAATEAVNSAQDTVNAKKAAIAEKTTSVKSKVPHLPLLR</sequence>
<keyword evidence="11" id="KW-0175">Coiled coil</keyword>
<feature type="compositionally biased region" description="Pro residues" evidence="12">
    <location>
        <begin position="379"/>
        <end position="397"/>
    </location>
</feature>
<dbReference type="EMBL" id="JAWZYT010007081">
    <property type="protein sequence ID" value="KAK4287109.1"/>
    <property type="molecule type" value="Genomic_DNA"/>
</dbReference>
<dbReference type="GO" id="GO:0099095">
    <property type="term" value="F:ligand-gated monoatomic anion channel activity"/>
    <property type="evidence" value="ECO:0007669"/>
    <property type="project" value="UniProtKB-ARBA"/>
</dbReference>
<evidence type="ECO:0000259" key="15">
    <source>
        <dbReference type="Pfam" id="PF02932"/>
    </source>
</evidence>
<dbReference type="Gene3D" id="2.70.170.10">
    <property type="entry name" value="Neurotransmitter-gated ion-channel ligand-binding domain"/>
    <property type="match status" value="1"/>
</dbReference>
<feature type="domain" description="Neurotransmitter-gated ion-channel ligand-binding" evidence="14">
    <location>
        <begin position="74"/>
        <end position="204"/>
    </location>
</feature>
<accession>A0AAE1NBT3</accession>
<comment type="caution">
    <text evidence="16">The sequence shown here is derived from an EMBL/GenBank/DDBJ whole genome shotgun (WGS) entry which is preliminary data.</text>
</comment>
<evidence type="ECO:0000256" key="12">
    <source>
        <dbReference type="SAM" id="MobiDB-lite"/>
    </source>
</evidence>
<comment type="subcellular location">
    <subcellularLocation>
        <location evidence="2">Cell membrane</location>
    </subcellularLocation>
    <subcellularLocation>
        <location evidence="1">Membrane</location>
        <topology evidence="1">Multi-pass membrane protein</topology>
    </subcellularLocation>
</comment>
<evidence type="ECO:0000256" key="8">
    <source>
        <dbReference type="ARBA" id="ARBA00023065"/>
    </source>
</evidence>
<keyword evidence="8" id="KW-0406">Ion transport</keyword>
<proteinExistence type="predicted"/>
<dbReference type="Pfam" id="PF02931">
    <property type="entry name" value="Neur_chan_LBD"/>
    <property type="match status" value="1"/>
</dbReference>
<dbReference type="Gene3D" id="1.20.120.20">
    <property type="entry name" value="Apolipoprotein"/>
    <property type="match status" value="1"/>
</dbReference>
<feature type="compositionally biased region" description="Pro residues" evidence="12">
    <location>
        <begin position="611"/>
        <end position="632"/>
    </location>
</feature>
<dbReference type="InterPro" id="IPR006202">
    <property type="entry name" value="Neur_chan_lig-bd"/>
</dbReference>
<dbReference type="GO" id="GO:0005886">
    <property type="term" value="C:plasma membrane"/>
    <property type="evidence" value="ECO:0007669"/>
    <property type="project" value="UniProtKB-SubCell"/>
</dbReference>
<keyword evidence="7 13" id="KW-1133">Transmembrane helix</keyword>
<dbReference type="InterPro" id="IPR006028">
    <property type="entry name" value="GABAA/Glycine_rcpt"/>
</dbReference>
<evidence type="ECO:0000259" key="14">
    <source>
        <dbReference type="Pfam" id="PF02931"/>
    </source>
</evidence>
<feature type="non-terminal residue" evidence="16">
    <location>
        <position position="1"/>
    </location>
</feature>
<dbReference type="SUPFAM" id="SSF63712">
    <property type="entry name" value="Nicotinic receptor ligand binding domain-like"/>
    <property type="match status" value="1"/>
</dbReference>
<dbReference type="InterPro" id="IPR018000">
    <property type="entry name" value="Neurotransmitter_ion_chnl_CS"/>
</dbReference>
<dbReference type="InterPro" id="IPR036734">
    <property type="entry name" value="Neur_chan_lig-bd_sf"/>
</dbReference>
<keyword evidence="5 13" id="KW-0812">Transmembrane</keyword>
<dbReference type="Proteomes" id="UP001292094">
    <property type="component" value="Unassembled WGS sequence"/>
</dbReference>
<evidence type="ECO:0000256" key="6">
    <source>
        <dbReference type="ARBA" id="ARBA00022729"/>
    </source>
</evidence>
<evidence type="ECO:0000256" key="7">
    <source>
        <dbReference type="ARBA" id="ARBA00022989"/>
    </source>
</evidence>
<keyword evidence="17" id="KW-1185">Reference proteome</keyword>
<evidence type="ECO:0000256" key="3">
    <source>
        <dbReference type="ARBA" id="ARBA00022448"/>
    </source>
</evidence>
<dbReference type="SUPFAM" id="SSF90112">
    <property type="entry name" value="Neurotransmitter-gated ion-channel transmembrane pore"/>
    <property type="match status" value="1"/>
</dbReference>
<keyword evidence="4" id="KW-1003">Cell membrane</keyword>
<keyword evidence="9 13" id="KW-0472">Membrane</keyword>
<evidence type="ECO:0000256" key="4">
    <source>
        <dbReference type="ARBA" id="ARBA00022475"/>
    </source>
</evidence>
<keyword evidence="6" id="KW-0732">Signal</keyword>
<reference evidence="16" key="1">
    <citation type="submission" date="2023-11" db="EMBL/GenBank/DDBJ databases">
        <title>Genome assemblies of two species of porcelain crab, Petrolisthes cinctipes and Petrolisthes manimaculis (Anomura: Porcellanidae).</title>
        <authorList>
            <person name="Angst P."/>
        </authorList>
    </citation>
    <scope>NUCLEOTIDE SEQUENCE</scope>
    <source>
        <strain evidence="16">PB745_02</strain>
        <tissue evidence="16">Gill</tissue>
    </source>
</reference>
<dbReference type="InterPro" id="IPR036719">
    <property type="entry name" value="Neuro-gated_channel_TM_sf"/>
</dbReference>
<protein>
    <submittedName>
        <fullName evidence="16">Uncharacterized protein</fullName>
    </submittedName>
</protein>
<evidence type="ECO:0000256" key="1">
    <source>
        <dbReference type="ARBA" id="ARBA00004141"/>
    </source>
</evidence>
<dbReference type="GO" id="GO:0005254">
    <property type="term" value="F:chloride channel activity"/>
    <property type="evidence" value="ECO:0007669"/>
    <property type="project" value="UniProtKB-ARBA"/>
</dbReference>
<evidence type="ECO:0000256" key="13">
    <source>
        <dbReference type="SAM" id="Phobius"/>
    </source>
</evidence>
<organism evidence="16 17">
    <name type="scientific">Petrolisthes manimaculis</name>
    <dbReference type="NCBI Taxonomy" id="1843537"/>
    <lineage>
        <taxon>Eukaryota</taxon>
        <taxon>Metazoa</taxon>
        <taxon>Ecdysozoa</taxon>
        <taxon>Arthropoda</taxon>
        <taxon>Crustacea</taxon>
        <taxon>Multicrustacea</taxon>
        <taxon>Malacostraca</taxon>
        <taxon>Eumalacostraca</taxon>
        <taxon>Eucarida</taxon>
        <taxon>Decapoda</taxon>
        <taxon>Pleocyemata</taxon>
        <taxon>Anomura</taxon>
        <taxon>Galatheoidea</taxon>
        <taxon>Porcellanidae</taxon>
        <taxon>Petrolisthes</taxon>
    </lineage>
</organism>
<evidence type="ECO:0000313" key="16">
    <source>
        <dbReference type="EMBL" id="KAK4287109.1"/>
    </source>
</evidence>
<dbReference type="InterPro" id="IPR006201">
    <property type="entry name" value="Neur_channel"/>
</dbReference>
<evidence type="ECO:0000256" key="5">
    <source>
        <dbReference type="ARBA" id="ARBA00022692"/>
    </source>
</evidence>
<feature type="transmembrane region" description="Helical" evidence="13">
    <location>
        <begin position="270"/>
        <end position="292"/>
    </location>
</feature>
<evidence type="ECO:0000256" key="10">
    <source>
        <dbReference type="ARBA" id="ARBA00023303"/>
    </source>
</evidence>
<dbReference type="InterPro" id="IPR006029">
    <property type="entry name" value="Neurotrans-gated_channel_TM"/>
</dbReference>
<dbReference type="CDD" id="cd19049">
    <property type="entry name" value="LGIC_TM_anion"/>
    <property type="match status" value="1"/>
</dbReference>
<dbReference type="GO" id="GO:0004888">
    <property type="term" value="F:transmembrane signaling receptor activity"/>
    <property type="evidence" value="ECO:0007669"/>
    <property type="project" value="InterPro"/>
</dbReference>
<feature type="transmembrane region" description="Helical" evidence="13">
    <location>
        <begin position="210"/>
        <end position="230"/>
    </location>
</feature>
<name>A0AAE1NBT3_9EUCA</name>
<evidence type="ECO:0000256" key="9">
    <source>
        <dbReference type="ARBA" id="ARBA00023136"/>
    </source>
</evidence>
<dbReference type="PRINTS" id="PR00253">
    <property type="entry name" value="GABAARECEPTR"/>
</dbReference>
<dbReference type="PANTHER" id="PTHR18945">
    <property type="entry name" value="NEUROTRANSMITTER GATED ION CHANNEL"/>
    <property type="match status" value="1"/>
</dbReference>
<keyword evidence="3" id="KW-0813">Transport</keyword>
<feature type="region of interest" description="Disordered" evidence="12">
    <location>
        <begin position="604"/>
        <end position="641"/>
    </location>
</feature>
<dbReference type="AlphaFoldDB" id="A0AAE1NBT3"/>
<dbReference type="Gene3D" id="1.20.58.390">
    <property type="entry name" value="Neurotransmitter-gated ion-channel transmembrane domain"/>
    <property type="match status" value="1"/>
</dbReference>
<feature type="domain" description="Neurotransmitter-gated ion-channel transmembrane" evidence="15">
    <location>
        <begin position="212"/>
        <end position="299"/>
    </location>
</feature>
<evidence type="ECO:0000313" key="17">
    <source>
        <dbReference type="Proteomes" id="UP001292094"/>
    </source>
</evidence>
<feature type="coiled-coil region" evidence="11">
    <location>
        <begin position="692"/>
        <end position="741"/>
    </location>
</feature>
<evidence type="ECO:0000256" key="11">
    <source>
        <dbReference type="SAM" id="Coils"/>
    </source>
</evidence>
<evidence type="ECO:0000256" key="2">
    <source>
        <dbReference type="ARBA" id="ARBA00004236"/>
    </source>
</evidence>